<proteinExistence type="predicted"/>
<accession>A0A520MSL6</accession>
<sequence>MKKITLLITTIFLINACSQNEQEVDSTSESFVEYVWHKSGPDFSAENLAMLINTWNGMIDGMQCKGMTGANILTPEVESDGYDFIWVLLWNSKSSRDECWDDWTTNKQAEWDVIIDGIMQPDFDNVYLFESKVGQRPNIENTSGQFVNEFNFCNYNEGFSDASLETFKGDISATNWSDSYWYVLLEPQFEQTDPKPDFVWLNLWANSSDKEMAQTKYFESDLPSTSGAAFECNPVAFSGVAIRR</sequence>
<dbReference type="AlphaFoldDB" id="A0A520MSL6"/>
<reference evidence="1 2" key="1">
    <citation type="submission" date="2019-02" db="EMBL/GenBank/DDBJ databases">
        <title>Prokaryotic population dynamics and viral predation in marine succession experiment using metagenomics: the confinement effect.</title>
        <authorList>
            <person name="Haro-Moreno J.M."/>
            <person name="Rodriguez-Valera F."/>
            <person name="Lopez-Perez M."/>
        </authorList>
    </citation>
    <scope>NUCLEOTIDE SEQUENCE [LARGE SCALE GENOMIC DNA]</scope>
    <source>
        <strain evidence="1">MED-G161</strain>
    </source>
</reference>
<protein>
    <submittedName>
        <fullName evidence="1">Uncharacterized protein</fullName>
    </submittedName>
</protein>
<gene>
    <name evidence="1" type="ORF">EVA94_02875</name>
</gene>
<dbReference type="EMBL" id="SHBG01000024">
    <property type="protein sequence ID" value="RZO24210.1"/>
    <property type="molecule type" value="Genomic_DNA"/>
</dbReference>
<evidence type="ECO:0000313" key="2">
    <source>
        <dbReference type="Proteomes" id="UP000315498"/>
    </source>
</evidence>
<evidence type="ECO:0000313" key="1">
    <source>
        <dbReference type="EMBL" id="RZO24210.1"/>
    </source>
</evidence>
<name>A0A520MSL6_9GAMM</name>
<dbReference type="Proteomes" id="UP000315498">
    <property type="component" value="Unassembled WGS sequence"/>
</dbReference>
<comment type="caution">
    <text evidence="1">The sequence shown here is derived from an EMBL/GenBank/DDBJ whole genome shotgun (WGS) entry which is preliminary data.</text>
</comment>
<organism evidence="1 2">
    <name type="scientific">SAR86 cluster bacterium</name>
    <dbReference type="NCBI Taxonomy" id="2030880"/>
    <lineage>
        <taxon>Bacteria</taxon>
        <taxon>Pseudomonadati</taxon>
        <taxon>Pseudomonadota</taxon>
        <taxon>Gammaproteobacteria</taxon>
        <taxon>SAR86 cluster</taxon>
    </lineage>
</organism>